<feature type="compositionally biased region" description="Low complexity" evidence="5">
    <location>
        <begin position="392"/>
        <end position="405"/>
    </location>
</feature>
<evidence type="ECO:0000256" key="3">
    <source>
        <dbReference type="ARBA" id="ARBA00022833"/>
    </source>
</evidence>
<dbReference type="PANTHER" id="PTHR46622">
    <property type="entry name" value="DNA-DEPENDENT METALLOPROTEASE WSS1"/>
    <property type="match status" value="1"/>
</dbReference>
<name>A0A9W7YCK2_9FUNG</name>
<feature type="region of interest" description="Disordered" evidence="5">
    <location>
        <begin position="763"/>
        <end position="784"/>
    </location>
</feature>
<sequence>MSTHADAPPPPLLLPQTQGDAGPGRQPTAKASAAARRQAPYARPTRHSSHPRSFADCVIGLCGQLGKPLFGQSPRSASGDAFSVPWRVVDRETAELQEELRRAQREAAALEKKQLQGPAPEPAGSAAVDAGHIAPPVHAAPDHTEKVGGAPPYESVFDSVRKIAEHRAAKVGPPADETSKGKEAMRDDDSASDEEDDADFEPDASADDDEEEILQSEIEPIDEFEEITTPPTSGSASSNMAPVAARATGLSVSQIAELFEQRAASSPQADTHSTDMSVEEESSSDDAAESHVADDEAGRAELSVSGAEGEGDDDAELEVEVGDEAEAEGNAGVSFDNDDDAASAGEDGAEEEEDMSMGEDGDEDVDQQVEVDIVVEEESGSCTDAASDDSDQAATEELASIASDESAADEDELAEAGQESGRAIESDEEVSTQPLPESQTGPVADASQQTLQVPDTPSARKWWPFGGSSFLTGLRTTQSTDALGLAHPLFGVRRIAPVGMASDAGKWMHVPVHSELRTSALVAHQRRTTAGHTATPVLSASFSASPASPAEQPLASLRGPVVSSQPQSSVAETPLFTAASLGLEARRGAARGHVHRLRRRTSIYYGSGYGAHSAPYAFSSVTSTPATDARDSPAAMSREQGSLAVTQAASLAAHAAIAAHEVGASHTSSATAQKILDIIGEVPPARPQAILDAHEAINPYELSSPYSVRMRPKALQRRRVLVPLSARIAQAAGSAAAARPQAGASSAKAVLASIQSAAPAEVQARLGSTSKRDQLDMPTRAAQGTPPKSIAIAMHVSPSPAPPVIAQFATPFAAPTTPATSLTPTKLRPAPTPSASTQTTASKENQFAFTLPEPSLLAQRHCAIKAQVSALALADLPAFVLALDEQEPAPIATQPPSAEVLPRSRSSEWTCKTCELQSPAEADRCVVCDAARPPLAAPGRGNASAAPASTPNLLKAPALKSGEWTCQTCELQSPAEADECIVCDAARPGVAAKPPQIVDAPTPNLLKAPALKTGEWTCKTCELQSPADADRCVVCDAARPPLAAPGLGNAPAAPASTPNLLKAPALKSGEWTCQTCELQSPVEADKCIVCDAARPGVAAKPPQIVAAPTPNLLKAPALKSGEWTCQTCELQSPVEADKCIVCDAARPGVATKSPQDAAVTVEAPLFAFDLDVSKEPAAPAWWPHGPAKEAPAGDAGRPGSAKRKASQLAAAELPVFSFDLDVSKRPAVRLR</sequence>
<reference evidence="7" key="1">
    <citation type="submission" date="2022-07" db="EMBL/GenBank/DDBJ databases">
        <title>Phylogenomic reconstructions and comparative analyses of Kickxellomycotina fungi.</title>
        <authorList>
            <person name="Reynolds N.K."/>
            <person name="Stajich J.E."/>
            <person name="Barry K."/>
            <person name="Grigoriev I.V."/>
            <person name="Crous P."/>
            <person name="Smith M.E."/>
        </authorList>
    </citation>
    <scope>NUCLEOTIDE SEQUENCE</scope>
    <source>
        <strain evidence="7">BCRC 34381</strain>
    </source>
</reference>
<comment type="caution">
    <text evidence="7">The sequence shown here is derived from an EMBL/GenBank/DDBJ whole genome shotgun (WGS) entry which is preliminary data.</text>
</comment>
<feature type="compositionally biased region" description="Basic and acidic residues" evidence="5">
    <location>
        <begin position="99"/>
        <end position="114"/>
    </location>
</feature>
<feature type="domain" description="RanBP2-type" evidence="6">
    <location>
        <begin position="905"/>
        <end position="934"/>
    </location>
</feature>
<dbReference type="Proteomes" id="UP001143981">
    <property type="component" value="Unassembled WGS sequence"/>
</dbReference>
<feature type="domain" description="RanBP2-type" evidence="6">
    <location>
        <begin position="960"/>
        <end position="989"/>
    </location>
</feature>
<keyword evidence="3" id="KW-0862">Zinc</keyword>
<evidence type="ECO:0000313" key="8">
    <source>
        <dbReference type="Proteomes" id="UP001143981"/>
    </source>
</evidence>
<protein>
    <recommendedName>
        <fullName evidence="6">RanBP2-type domain-containing protein</fullName>
    </recommendedName>
</protein>
<dbReference type="GO" id="GO:0005634">
    <property type="term" value="C:nucleus"/>
    <property type="evidence" value="ECO:0007669"/>
    <property type="project" value="TreeGrafter"/>
</dbReference>
<evidence type="ECO:0000256" key="2">
    <source>
        <dbReference type="ARBA" id="ARBA00022771"/>
    </source>
</evidence>
<gene>
    <name evidence="7" type="ORF">LPJ61_003222</name>
</gene>
<evidence type="ECO:0000256" key="5">
    <source>
        <dbReference type="SAM" id="MobiDB-lite"/>
    </source>
</evidence>
<feature type="region of interest" description="Disordered" evidence="5">
    <location>
        <begin position="261"/>
        <end position="462"/>
    </location>
</feature>
<feature type="compositionally biased region" description="Low complexity" evidence="5">
    <location>
        <begin position="816"/>
        <end position="825"/>
    </location>
</feature>
<feature type="domain" description="RanBP2-type" evidence="6">
    <location>
        <begin position="1067"/>
        <end position="1096"/>
    </location>
</feature>
<dbReference type="SMART" id="SM00547">
    <property type="entry name" value="ZnF_RBZ"/>
    <property type="match status" value="5"/>
</dbReference>
<keyword evidence="1" id="KW-0479">Metal-binding</keyword>
<feature type="compositionally biased region" description="Acidic residues" evidence="5">
    <location>
        <begin position="336"/>
        <end position="379"/>
    </location>
</feature>
<feature type="compositionally biased region" description="Polar residues" evidence="5">
    <location>
        <begin position="263"/>
        <end position="276"/>
    </location>
</feature>
<dbReference type="GO" id="GO:0006281">
    <property type="term" value="P:DNA repair"/>
    <property type="evidence" value="ECO:0007669"/>
    <property type="project" value="TreeGrafter"/>
</dbReference>
<feature type="region of interest" description="Disordered" evidence="5">
    <location>
        <begin position="1"/>
        <end position="52"/>
    </location>
</feature>
<organism evidence="7 8">
    <name type="scientific">Coemansia biformis</name>
    <dbReference type="NCBI Taxonomy" id="1286918"/>
    <lineage>
        <taxon>Eukaryota</taxon>
        <taxon>Fungi</taxon>
        <taxon>Fungi incertae sedis</taxon>
        <taxon>Zoopagomycota</taxon>
        <taxon>Kickxellomycotina</taxon>
        <taxon>Kickxellomycetes</taxon>
        <taxon>Kickxellales</taxon>
        <taxon>Kickxellaceae</taxon>
        <taxon>Coemansia</taxon>
    </lineage>
</organism>
<keyword evidence="2 4" id="KW-0863">Zinc-finger</keyword>
<evidence type="ECO:0000256" key="1">
    <source>
        <dbReference type="ARBA" id="ARBA00022723"/>
    </source>
</evidence>
<dbReference type="GO" id="GO:0008270">
    <property type="term" value="F:zinc ion binding"/>
    <property type="evidence" value="ECO:0007669"/>
    <property type="project" value="UniProtKB-KW"/>
</dbReference>
<dbReference type="OrthoDB" id="79830at2759"/>
<evidence type="ECO:0000256" key="4">
    <source>
        <dbReference type="PROSITE-ProRule" id="PRU00322"/>
    </source>
</evidence>
<feature type="domain" description="RanBP2-type" evidence="6">
    <location>
        <begin position="1119"/>
        <end position="1148"/>
    </location>
</feature>
<dbReference type="InterPro" id="IPR053000">
    <property type="entry name" value="WSS1-like_metalloprotease"/>
</dbReference>
<keyword evidence="8" id="KW-1185">Reference proteome</keyword>
<feature type="compositionally biased region" description="Acidic residues" evidence="5">
    <location>
        <begin position="277"/>
        <end position="287"/>
    </location>
</feature>
<dbReference type="PROSITE" id="PS50199">
    <property type="entry name" value="ZF_RANBP2_2"/>
    <property type="match status" value="5"/>
</dbReference>
<evidence type="ECO:0000313" key="7">
    <source>
        <dbReference type="EMBL" id="KAJ1730055.1"/>
    </source>
</evidence>
<feature type="compositionally biased region" description="Basic and acidic residues" evidence="5">
    <location>
        <begin position="177"/>
        <end position="189"/>
    </location>
</feature>
<dbReference type="GO" id="GO:0008237">
    <property type="term" value="F:metallopeptidase activity"/>
    <property type="evidence" value="ECO:0007669"/>
    <property type="project" value="TreeGrafter"/>
</dbReference>
<feature type="compositionally biased region" description="Polar residues" evidence="5">
    <location>
        <begin position="431"/>
        <end position="455"/>
    </location>
</feature>
<feature type="region of interest" description="Disordered" evidence="5">
    <location>
        <begin position="1178"/>
        <end position="1205"/>
    </location>
</feature>
<feature type="compositionally biased region" description="Polar residues" evidence="5">
    <location>
        <begin position="229"/>
        <end position="240"/>
    </location>
</feature>
<feature type="domain" description="RanBP2-type" evidence="6">
    <location>
        <begin position="1012"/>
        <end position="1041"/>
    </location>
</feature>
<feature type="region of interest" description="Disordered" evidence="5">
    <location>
        <begin position="99"/>
        <end position="242"/>
    </location>
</feature>
<dbReference type="EMBL" id="JANBOI010000509">
    <property type="protein sequence ID" value="KAJ1730055.1"/>
    <property type="molecule type" value="Genomic_DNA"/>
</dbReference>
<feature type="compositionally biased region" description="Acidic residues" evidence="5">
    <location>
        <begin position="309"/>
        <end position="327"/>
    </location>
</feature>
<dbReference type="AlphaFoldDB" id="A0A9W7YCK2"/>
<dbReference type="PANTHER" id="PTHR46622:SF1">
    <property type="entry name" value="DNA-DEPENDENT METALLOPROTEASE WSS1"/>
    <property type="match status" value="1"/>
</dbReference>
<proteinExistence type="predicted"/>
<feature type="compositionally biased region" description="Low complexity" evidence="5">
    <location>
        <begin position="25"/>
        <end position="43"/>
    </location>
</feature>
<feature type="compositionally biased region" description="Basic and acidic residues" evidence="5">
    <location>
        <begin position="288"/>
        <end position="299"/>
    </location>
</feature>
<accession>A0A9W7YCK2</accession>
<dbReference type="Gene3D" id="4.10.1060.10">
    <property type="entry name" value="Zinc finger, RanBP2-type"/>
    <property type="match status" value="5"/>
</dbReference>
<feature type="compositionally biased region" description="Basic and acidic residues" evidence="5">
    <location>
        <begin position="159"/>
        <end position="168"/>
    </location>
</feature>
<evidence type="ECO:0000259" key="6">
    <source>
        <dbReference type="PROSITE" id="PS50199"/>
    </source>
</evidence>
<feature type="compositionally biased region" description="Acidic residues" evidence="5">
    <location>
        <begin position="190"/>
        <end position="226"/>
    </location>
</feature>
<feature type="region of interest" description="Disordered" evidence="5">
    <location>
        <begin position="816"/>
        <end position="839"/>
    </location>
</feature>
<dbReference type="InterPro" id="IPR001876">
    <property type="entry name" value="Znf_RanBP2"/>
</dbReference>
<dbReference type="Pfam" id="PF00641">
    <property type="entry name" value="Zn_ribbon_RanBP"/>
    <property type="match status" value="5"/>
</dbReference>